<dbReference type="InterPro" id="IPR036188">
    <property type="entry name" value="FAD/NAD-bd_sf"/>
</dbReference>
<evidence type="ECO:0000256" key="1">
    <source>
        <dbReference type="ARBA" id="ARBA00010139"/>
    </source>
</evidence>
<keyword evidence="5" id="KW-0503">Monooxygenase</keyword>
<comment type="similarity">
    <text evidence="1">Belongs to the FAD-binding monooxygenase family.</text>
</comment>
<protein>
    <submittedName>
        <fullName evidence="5">4-hydroxyacetophenone monooxygenase</fullName>
    </submittedName>
</protein>
<dbReference type="PANTHER" id="PTHR42877:SF4">
    <property type="entry name" value="FAD_NAD(P)-BINDING DOMAIN-CONTAINING PROTEIN-RELATED"/>
    <property type="match status" value="1"/>
</dbReference>
<keyword evidence="2" id="KW-0285">Flavoprotein</keyword>
<dbReference type="PANTHER" id="PTHR42877">
    <property type="entry name" value="L-ORNITHINE N(5)-MONOOXYGENASE-RELATED"/>
    <property type="match status" value="1"/>
</dbReference>
<dbReference type="SUPFAM" id="SSF51905">
    <property type="entry name" value="FAD/NAD(P)-binding domain"/>
    <property type="match status" value="2"/>
</dbReference>
<dbReference type="PRINTS" id="PR00469">
    <property type="entry name" value="PNDRDTASEII"/>
</dbReference>
<dbReference type="RefSeq" id="WP_085291229.1">
    <property type="nucleotide sequence ID" value="NZ_NCXM01000019.1"/>
</dbReference>
<dbReference type="AlphaFoldDB" id="A0A1X2KVC6"/>
<evidence type="ECO:0000256" key="3">
    <source>
        <dbReference type="ARBA" id="ARBA00022827"/>
    </source>
</evidence>
<dbReference type="Pfam" id="PF00743">
    <property type="entry name" value="FMO-like"/>
    <property type="match status" value="1"/>
</dbReference>
<evidence type="ECO:0000313" key="5">
    <source>
        <dbReference type="EMBL" id="OSC25631.1"/>
    </source>
</evidence>
<keyword evidence="6" id="KW-1185">Reference proteome</keyword>
<dbReference type="GO" id="GO:0050660">
    <property type="term" value="F:flavin adenine dinucleotide binding"/>
    <property type="evidence" value="ECO:0007669"/>
    <property type="project" value="InterPro"/>
</dbReference>
<comment type="caution">
    <text evidence="5">The sequence shown here is derived from an EMBL/GenBank/DDBJ whole genome shotgun (WGS) entry which is preliminary data.</text>
</comment>
<evidence type="ECO:0000256" key="2">
    <source>
        <dbReference type="ARBA" id="ARBA00022630"/>
    </source>
</evidence>
<dbReference type="InterPro" id="IPR051209">
    <property type="entry name" value="FAD-bind_Monooxygenase_sf"/>
</dbReference>
<organism evidence="5 6">
    <name type="scientific">Mycolicibacterium vulneris</name>
    <dbReference type="NCBI Taxonomy" id="547163"/>
    <lineage>
        <taxon>Bacteria</taxon>
        <taxon>Bacillati</taxon>
        <taxon>Actinomycetota</taxon>
        <taxon>Actinomycetes</taxon>
        <taxon>Mycobacteriales</taxon>
        <taxon>Mycobacteriaceae</taxon>
        <taxon>Mycolicibacterium</taxon>
    </lineage>
</organism>
<dbReference type="InterPro" id="IPR020946">
    <property type="entry name" value="Flavin_mOase-like"/>
</dbReference>
<accession>A0A1X2KVC6</accession>
<name>A0A1X2KVC6_9MYCO</name>
<dbReference type="OrthoDB" id="5168853at2"/>
<dbReference type="Proteomes" id="UP000242320">
    <property type="component" value="Unassembled WGS sequence"/>
</dbReference>
<dbReference type="GO" id="GO:0050661">
    <property type="term" value="F:NADP binding"/>
    <property type="evidence" value="ECO:0007669"/>
    <property type="project" value="InterPro"/>
</dbReference>
<dbReference type="EMBL" id="NCXM01000019">
    <property type="protein sequence ID" value="OSC25631.1"/>
    <property type="molecule type" value="Genomic_DNA"/>
</dbReference>
<keyword evidence="3" id="KW-0274">FAD</keyword>
<gene>
    <name evidence="5" type="ORF">B8W69_18320</name>
</gene>
<sequence length="488" mass="54284">MDRSARHVSVAIIGSGFSGLGAAIRLDRAGHRDFVVLERGNDVGGTWRDNSYPGAACDVPSHLYSYSFALNPNWSRWLPSQSEIQDYIRNVARDTGVLDRHVFGCEVTSARWNDGHRRWELVTGQGELTADFVVAAFGALAEPSLPDIPGIDTFGGELFHSARWNHDADMRGKRVAVIGTGASAVQIVPAIAEIAARLDVYQRTAQWLLSRHKRSFTSLERWAFRTIPGTARLLRAGIYANRETLILGLAKSPSLMKPLELTLRARIHAQIKDPELRRKVTPDFRLGCKRMLLSNDWYPTLGRDHVELVTEGIREVDGNRIVTADGTAREIDAIVLATGFHVTGSPMFEIVRGGDGRTLAQSYADKGRQAYKGTTVAGFPNMFLLLGPNTALAHTSMIFMIESQLNYVVDGIGAMKAQGLKTFEVRREAQDTYNERLQRKLAPSVWNTGGCLSWYLDAHGNNTTLWPDFTFRFRSQTKRFDIGAYITT</sequence>
<dbReference type="Gene3D" id="3.50.50.60">
    <property type="entry name" value="FAD/NAD(P)-binding domain"/>
    <property type="match status" value="2"/>
</dbReference>
<proteinExistence type="inferred from homology"/>
<keyword evidence="4" id="KW-0560">Oxidoreductase</keyword>
<evidence type="ECO:0000256" key="4">
    <source>
        <dbReference type="ARBA" id="ARBA00023002"/>
    </source>
</evidence>
<reference evidence="5 6" key="1">
    <citation type="submission" date="2017-04" db="EMBL/GenBank/DDBJ databases">
        <title>The new phylogeny of genus Mycobacterium.</title>
        <authorList>
            <person name="Tortoli E."/>
            <person name="Trovato A."/>
            <person name="Cirillo D.M."/>
        </authorList>
    </citation>
    <scope>NUCLEOTIDE SEQUENCE [LARGE SCALE GENOMIC DNA]</scope>
    <source>
        <strain evidence="5 6">DSM 45247</strain>
    </source>
</reference>
<dbReference type="PRINTS" id="PR00368">
    <property type="entry name" value="FADPNR"/>
</dbReference>
<evidence type="ECO:0000313" key="6">
    <source>
        <dbReference type="Proteomes" id="UP000242320"/>
    </source>
</evidence>
<dbReference type="GO" id="GO:0004499">
    <property type="term" value="F:N,N-dimethylaniline monooxygenase activity"/>
    <property type="evidence" value="ECO:0007669"/>
    <property type="project" value="InterPro"/>
</dbReference>